<dbReference type="PIRSF" id="PIRSF000077">
    <property type="entry name" value="Thioredoxin"/>
    <property type="match status" value="1"/>
</dbReference>
<evidence type="ECO:0000256" key="4">
    <source>
        <dbReference type="ARBA" id="ARBA00023157"/>
    </source>
</evidence>
<dbReference type="PANTHER" id="PTHR45663">
    <property type="entry name" value="GEO12009P1"/>
    <property type="match status" value="1"/>
</dbReference>
<keyword evidence="2" id="KW-0813">Transport</keyword>
<feature type="site" description="Contributes to redox potential value" evidence="7">
    <location>
        <position position="16"/>
    </location>
</feature>
<keyword evidence="4 8" id="KW-1015">Disulfide bond</keyword>
<dbReference type="PROSITE" id="PS00194">
    <property type="entry name" value="THIOREDOXIN_1"/>
    <property type="match status" value="1"/>
</dbReference>
<evidence type="ECO:0000313" key="11">
    <source>
        <dbReference type="Proteomes" id="UP000177481"/>
    </source>
</evidence>
<evidence type="ECO:0000256" key="6">
    <source>
        <dbReference type="NCBIfam" id="TIGR01068"/>
    </source>
</evidence>
<evidence type="ECO:0000256" key="5">
    <source>
        <dbReference type="ARBA" id="ARBA00023284"/>
    </source>
</evidence>
<feature type="site" description="Contributes to redox potential value" evidence="7">
    <location>
        <position position="17"/>
    </location>
</feature>
<feature type="site" description="Deprotonates C-terminal active site Cys" evidence="7">
    <location>
        <position position="9"/>
    </location>
</feature>
<protein>
    <recommendedName>
        <fullName evidence="6">Thioredoxin</fullName>
    </recommendedName>
</protein>
<evidence type="ECO:0000256" key="3">
    <source>
        <dbReference type="ARBA" id="ARBA00022982"/>
    </source>
</evidence>
<keyword evidence="5 8" id="KW-0676">Redox-active center</keyword>
<feature type="active site" description="Nucleophile" evidence="7">
    <location>
        <position position="15"/>
    </location>
</feature>
<evidence type="ECO:0000256" key="8">
    <source>
        <dbReference type="PIRSR" id="PIRSR000077-4"/>
    </source>
</evidence>
<dbReference type="InterPro" id="IPR013766">
    <property type="entry name" value="Thioredoxin_domain"/>
</dbReference>
<comment type="similarity">
    <text evidence="1">Belongs to the thioredoxin family.</text>
</comment>
<keyword evidence="3" id="KW-0249">Electron transport</keyword>
<dbReference type="InterPro" id="IPR036249">
    <property type="entry name" value="Thioredoxin-like_sf"/>
</dbReference>
<sequence length="93" mass="10522">MKENVTLLDFWAAWCGPCKIMHPVIEELEHEFAGKVRVVKVNVDEPTSQKMVEQYQVGAMPTYIVEKDGNVVVQYVGTQSKRTLVEALNKALD</sequence>
<accession>A0A1F5EC27</accession>
<evidence type="ECO:0000256" key="1">
    <source>
        <dbReference type="ARBA" id="ARBA00008987"/>
    </source>
</evidence>
<feature type="active site" description="Nucleophile" evidence="7">
    <location>
        <position position="18"/>
    </location>
</feature>
<dbReference type="PROSITE" id="PS51352">
    <property type="entry name" value="THIOREDOXIN_2"/>
    <property type="match status" value="1"/>
</dbReference>
<reference evidence="10 11" key="1">
    <citation type="journal article" date="2016" name="Nat. Commun.">
        <title>Thousands of microbial genomes shed light on interconnected biogeochemical processes in an aquifer system.</title>
        <authorList>
            <person name="Anantharaman K."/>
            <person name="Brown C.T."/>
            <person name="Hug L.A."/>
            <person name="Sharon I."/>
            <person name="Castelle C.J."/>
            <person name="Probst A.J."/>
            <person name="Thomas B.C."/>
            <person name="Singh A."/>
            <person name="Wilkins M.J."/>
            <person name="Karaoz U."/>
            <person name="Brodie E.L."/>
            <person name="Williams K.H."/>
            <person name="Hubbard S.S."/>
            <person name="Banfield J.F."/>
        </authorList>
    </citation>
    <scope>NUCLEOTIDE SEQUENCE [LARGE SCALE GENOMIC DNA]</scope>
</reference>
<feature type="disulfide bond" description="Redox-active" evidence="8">
    <location>
        <begin position="15"/>
        <end position="18"/>
    </location>
</feature>
<dbReference type="NCBIfam" id="TIGR01068">
    <property type="entry name" value="thioredoxin"/>
    <property type="match status" value="1"/>
</dbReference>
<evidence type="ECO:0000256" key="2">
    <source>
        <dbReference type="ARBA" id="ARBA00022448"/>
    </source>
</evidence>
<evidence type="ECO:0000259" key="9">
    <source>
        <dbReference type="PROSITE" id="PS51352"/>
    </source>
</evidence>
<dbReference type="AlphaFoldDB" id="A0A1F5EC27"/>
<feature type="domain" description="Thioredoxin" evidence="9">
    <location>
        <begin position="1"/>
        <end position="93"/>
    </location>
</feature>
<dbReference type="Proteomes" id="UP000177481">
    <property type="component" value="Unassembled WGS sequence"/>
</dbReference>
<dbReference type="Pfam" id="PF00085">
    <property type="entry name" value="Thioredoxin"/>
    <property type="match status" value="1"/>
</dbReference>
<gene>
    <name evidence="10" type="ORF">A3A71_02150</name>
</gene>
<dbReference type="GO" id="GO:0015035">
    <property type="term" value="F:protein-disulfide reductase activity"/>
    <property type="evidence" value="ECO:0007669"/>
    <property type="project" value="UniProtKB-UniRule"/>
</dbReference>
<comment type="caution">
    <text evidence="10">The sequence shown here is derived from an EMBL/GenBank/DDBJ whole genome shotgun (WGS) entry which is preliminary data.</text>
</comment>
<evidence type="ECO:0000313" key="10">
    <source>
        <dbReference type="EMBL" id="OGD64826.1"/>
    </source>
</evidence>
<name>A0A1F5EC27_9BACT</name>
<dbReference type="PANTHER" id="PTHR45663:SF11">
    <property type="entry name" value="GEO12009P1"/>
    <property type="match status" value="1"/>
</dbReference>
<dbReference type="PRINTS" id="PR00421">
    <property type="entry name" value="THIOREDOXIN"/>
</dbReference>
<dbReference type="SUPFAM" id="SSF52833">
    <property type="entry name" value="Thioredoxin-like"/>
    <property type="match status" value="1"/>
</dbReference>
<evidence type="ECO:0000256" key="7">
    <source>
        <dbReference type="PIRSR" id="PIRSR000077-1"/>
    </source>
</evidence>
<dbReference type="InterPro" id="IPR017937">
    <property type="entry name" value="Thioredoxin_CS"/>
</dbReference>
<dbReference type="STRING" id="1797471.A3A71_02150"/>
<dbReference type="EMBL" id="MEZX01000002">
    <property type="protein sequence ID" value="OGD64826.1"/>
    <property type="molecule type" value="Genomic_DNA"/>
</dbReference>
<dbReference type="InterPro" id="IPR005746">
    <property type="entry name" value="Thioredoxin"/>
</dbReference>
<proteinExistence type="inferred from homology"/>
<organism evidence="10 11">
    <name type="scientific">Candidatus Berkelbacteria bacterium RIFCSPLOWO2_01_FULL_50_28</name>
    <dbReference type="NCBI Taxonomy" id="1797471"/>
    <lineage>
        <taxon>Bacteria</taxon>
        <taxon>Candidatus Berkelbacteria</taxon>
    </lineage>
</organism>
<dbReference type="Gene3D" id="3.40.30.10">
    <property type="entry name" value="Glutaredoxin"/>
    <property type="match status" value="1"/>
</dbReference>
<dbReference type="CDD" id="cd02947">
    <property type="entry name" value="TRX_family"/>
    <property type="match status" value="1"/>
</dbReference>
<dbReference type="GO" id="GO:0005737">
    <property type="term" value="C:cytoplasm"/>
    <property type="evidence" value="ECO:0007669"/>
    <property type="project" value="TreeGrafter"/>
</dbReference>